<accession>A0A1G2BT19</accession>
<evidence type="ECO:0000256" key="1">
    <source>
        <dbReference type="SAM" id="MobiDB-lite"/>
    </source>
</evidence>
<evidence type="ECO:0000313" key="2">
    <source>
        <dbReference type="EMBL" id="OGY92283.1"/>
    </source>
</evidence>
<feature type="compositionally biased region" description="Polar residues" evidence="1">
    <location>
        <begin position="1"/>
        <end position="11"/>
    </location>
</feature>
<protein>
    <submittedName>
        <fullName evidence="2">Uncharacterized protein</fullName>
    </submittedName>
</protein>
<gene>
    <name evidence="2" type="ORF">A3H70_03535</name>
</gene>
<sequence length="68" mass="7493">MANLTLEPNQTNQPNGPHNSNNNLLTIKVNINLDQGINTDNPAGQAQVVNGADRVRKTRNECRNNNSR</sequence>
<comment type="caution">
    <text evidence="2">The sequence shown here is derived from an EMBL/GenBank/DDBJ whole genome shotgun (WGS) entry which is preliminary data.</text>
</comment>
<feature type="compositionally biased region" description="Low complexity" evidence="1">
    <location>
        <begin position="12"/>
        <end position="23"/>
    </location>
</feature>
<feature type="region of interest" description="Disordered" evidence="1">
    <location>
        <begin position="1"/>
        <end position="23"/>
    </location>
</feature>
<name>A0A1G2BT19_9BACT</name>
<evidence type="ECO:0000313" key="3">
    <source>
        <dbReference type="Proteomes" id="UP000178109"/>
    </source>
</evidence>
<dbReference type="Proteomes" id="UP000178109">
    <property type="component" value="Unassembled WGS sequence"/>
</dbReference>
<dbReference type="AlphaFoldDB" id="A0A1G2BT19"/>
<dbReference type="STRING" id="1798553.A3H70_03535"/>
<organism evidence="2 3">
    <name type="scientific">Candidatus Komeilibacteria bacterium RIFCSPLOWO2_02_FULL_48_11</name>
    <dbReference type="NCBI Taxonomy" id="1798553"/>
    <lineage>
        <taxon>Bacteria</taxon>
        <taxon>Candidatus Komeiliibacteriota</taxon>
    </lineage>
</organism>
<reference evidence="2 3" key="1">
    <citation type="journal article" date="2016" name="Nat. Commun.">
        <title>Thousands of microbial genomes shed light on interconnected biogeochemical processes in an aquifer system.</title>
        <authorList>
            <person name="Anantharaman K."/>
            <person name="Brown C.T."/>
            <person name="Hug L.A."/>
            <person name="Sharon I."/>
            <person name="Castelle C.J."/>
            <person name="Probst A.J."/>
            <person name="Thomas B.C."/>
            <person name="Singh A."/>
            <person name="Wilkins M.J."/>
            <person name="Karaoz U."/>
            <person name="Brodie E.L."/>
            <person name="Williams K.H."/>
            <person name="Hubbard S.S."/>
            <person name="Banfield J.F."/>
        </authorList>
    </citation>
    <scope>NUCLEOTIDE SEQUENCE [LARGE SCALE GENOMIC DNA]</scope>
</reference>
<proteinExistence type="predicted"/>
<feature type="region of interest" description="Disordered" evidence="1">
    <location>
        <begin position="42"/>
        <end position="68"/>
    </location>
</feature>
<dbReference type="EMBL" id="MHKO01000025">
    <property type="protein sequence ID" value="OGY92283.1"/>
    <property type="molecule type" value="Genomic_DNA"/>
</dbReference>
<feature type="compositionally biased region" description="Basic and acidic residues" evidence="1">
    <location>
        <begin position="53"/>
        <end position="62"/>
    </location>
</feature>